<evidence type="ECO:0000313" key="1">
    <source>
        <dbReference type="EMBL" id="KAG8543433.1"/>
    </source>
</evidence>
<dbReference type="AlphaFoldDB" id="A0AAV6ZBV2"/>
<protein>
    <submittedName>
        <fullName evidence="1">Uncharacterized protein</fullName>
    </submittedName>
</protein>
<reference evidence="1" key="1">
    <citation type="thesis" date="2020" institute="ProQuest LLC" country="789 East Eisenhower Parkway, Ann Arbor, MI, USA">
        <title>Comparative Genomics and Chromosome Evolution.</title>
        <authorList>
            <person name="Mudd A.B."/>
        </authorList>
    </citation>
    <scope>NUCLEOTIDE SEQUENCE</scope>
    <source>
        <strain evidence="1">237g6f4</strain>
        <tissue evidence="1">Blood</tissue>
    </source>
</reference>
<comment type="caution">
    <text evidence="1">The sequence shown here is derived from an EMBL/GenBank/DDBJ whole genome shotgun (WGS) entry which is preliminary data.</text>
</comment>
<organism evidence="1 2">
    <name type="scientific">Engystomops pustulosus</name>
    <name type="common">Tungara frog</name>
    <name type="synonym">Physalaemus pustulosus</name>
    <dbReference type="NCBI Taxonomy" id="76066"/>
    <lineage>
        <taxon>Eukaryota</taxon>
        <taxon>Metazoa</taxon>
        <taxon>Chordata</taxon>
        <taxon>Craniata</taxon>
        <taxon>Vertebrata</taxon>
        <taxon>Euteleostomi</taxon>
        <taxon>Amphibia</taxon>
        <taxon>Batrachia</taxon>
        <taxon>Anura</taxon>
        <taxon>Neobatrachia</taxon>
        <taxon>Hyloidea</taxon>
        <taxon>Leptodactylidae</taxon>
        <taxon>Leiuperinae</taxon>
        <taxon>Engystomops</taxon>
    </lineage>
</organism>
<sequence length="109" mass="12165">MCRFPAQVPRVHLLLPGAYDLQGQLQDLLRHRVSSPTIDDLLVVGGREDTDGETNESDLKIPDERRVHSNYTGYLRAQNIKHKGSDTGCAQTIRKSKCSPFMDGSGDLR</sequence>
<dbReference type="EMBL" id="WNYA01003418">
    <property type="protein sequence ID" value="KAG8543433.1"/>
    <property type="molecule type" value="Genomic_DNA"/>
</dbReference>
<gene>
    <name evidence="1" type="ORF">GDO81_024666</name>
</gene>
<dbReference type="Proteomes" id="UP000824782">
    <property type="component" value="Unassembled WGS sequence"/>
</dbReference>
<accession>A0AAV6ZBV2</accession>
<proteinExistence type="predicted"/>
<evidence type="ECO:0000313" key="2">
    <source>
        <dbReference type="Proteomes" id="UP000824782"/>
    </source>
</evidence>
<name>A0AAV6ZBV2_ENGPU</name>
<keyword evidence="2" id="KW-1185">Reference proteome</keyword>